<keyword evidence="2" id="KW-1185">Reference proteome</keyword>
<name>A0ABW5DS63_9PROT</name>
<sequence>MSKPKEDAAKTALAEVDQLIDEIREGRVKLKSKQTIGRILQAIKVVRGQERN</sequence>
<dbReference type="EMBL" id="JBHUIP010000011">
    <property type="protein sequence ID" value="MFD2263448.1"/>
    <property type="molecule type" value="Genomic_DNA"/>
</dbReference>
<dbReference type="Proteomes" id="UP001597295">
    <property type="component" value="Unassembled WGS sequence"/>
</dbReference>
<protein>
    <submittedName>
        <fullName evidence="1">Uncharacterized protein</fullName>
    </submittedName>
</protein>
<reference evidence="2" key="1">
    <citation type="journal article" date="2019" name="Int. J. Syst. Evol. Microbiol.">
        <title>The Global Catalogue of Microorganisms (GCM) 10K type strain sequencing project: providing services to taxonomists for standard genome sequencing and annotation.</title>
        <authorList>
            <consortium name="The Broad Institute Genomics Platform"/>
            <consortium name="The Broad Institute Genome Sequencing Center for Infectious Disease"/>
            <person name="Wu L."/>
            <person name="Ma J."/>
        </authorList>
    </citation>
    <scope>NUCLEOTIDE SEQUENCE [LARGE SCALE GENOMIC DNA]</scope>
    <source>
        <strain evidence="2">CGMCC 1.19062</strain>
    </source>
</reference>
<organism evidence="1 2">
    <name type="scientific">Lacibacterium aquatile</name>
    <dbReference type="NCBI Taxonomy" id="1168082"/>
    <lineage>
        <taxon>Bacteria</taxon>
        <taxon>Pseudomonadati</taxon>
        <taxon>Pseudomonadota</taxon>
        <taxon>Alphaproteobacteria</taxon>
        <taxon>Rhodospirillales</taxon>
        <taxon>Rhodospirillaceae</taxon>
    </lineage>
</organism>
<evidence type="ECO:0000313" key="1">
    <source>
        <dbReference type="EMBL" id="MFD2263448.1"/>
    </source>
</evidence>
<comment type="caution">
    <text evidence="1">The sequence shown here is derived from an EMBL/GenBank/DDBJ whole genome shotgun (WGS) entry which is preliminary data.</text>
</comment>
<accession>A0ABW5DS63</accession>
<gene>
    <name evidence="1" type="ORF">ACFSM5_11160</name>
</gene>
<dbReference type="RefSeq" id="WP_379876456.1">
    <property type="nucleotide sequence ID" value="NZ_JBHUIP010000011.1"/>
</dbReference>
<evidence type="ECO:0000313" key="2">
    <source>
        <dbReference type="Proteomes" id="UP001597295"/>
    </source>
</evidence>
<proteinExistence type="predicted"/>